<accession>A0A1M5F422</accession>
<proteinExistence type="predicted"/>
<dbReference type="RefSeq" id="WP_072864348.1">
    <property type="nucleotide sequence ID" value="NZ_FQUX01000008.1"/>
</dbReference>
<dbReference type="OrthoDB" id="1450030at2"/>
<name>A0A1M5F422_9FLAO</name>
<dbReference type="Proteomes" id="UP000184406">
    <property type="component" value="Unassembled WGS sequence"/>
</dbReference>
<keyword evidence="2" id="KW-1185">Reference proteome</keyword>
<reference evidence="2" key="1">
    <citation type="submission" date="2016-11" db="EMBL/GenBank/DDBJ databases">
        <authorList>
            <person name="Varghese N."/>
            <person name="Submissions S."/>
        </authorList>
    </citation>
    <scope>NUCLEOTIDE SEQUENCE [LARGE SCALE GENOMIC DNA]</scope>
    <source>
        <strain evidence="2">DSM 17539</strain>
    </source>
</reference>
<evidence type="ECO:0000313" key="1">
    <source>
        <dbReference type="EMBL" id="SHF86289.1"/>
    </source>
</evidence>
<sequence length="71" mass="8303">MKNTTKSICCICHDVIETQHVFSEDNQVFLKRNTVDSSNGSIPRDQWYPINFQWISDMELRNNLALQSNLD</sequence>
<dbReference type="AlphaFoldDB" id="A0A1M5F422"/>
<protein>
    <submittedName>
        <fullName evidence="1">Uncharacterized protein</fullName>
    </submittedName>
</protein>
<evidence type="ECO:0000313" key="2">
    <source>
        <dbReference type="Proteomes" id="UP000184406"/>
    </source>
</evidence>
<organism evidence="1 2">
    <name type="scientific">Arenibacter palladensis</name>
    <dbReference type="NCBI Taxonomy" id="237373"/>
    <lineage>
        <taxon>Bacteria</taxon>
        <taxon>Pseudomonadati</taxon>
        <taxon>Bacteroidota</taxon>
        <taxon>Flavobacteriia</taxon>
        <taxon>Flavobacteriales</taxon>
        <taxon>Flavobacteriaceae</taxon>
        <taxon>Arenibacter</taxon>
    </lineage>
</organism>
<dbReference type="EMBL" id="FQUX01000008">
    <property type="protein sequence ID" value="SHF86289.1"/>
    <property type="molecule type" value="Genomic_DNA"/>
</dbReference>
<gene>
    <name evidence="1" type="ORF">SAMN03080594_108137</name>
</gene>